<name>A0AAN5I6Y6_9BILA</name>
<proteinExistence type="predicted"/>
<sequence length="87" mass="9947">FQMSVESPPFKCCEARDHSPERTMCCTLQSEKENKQVPLTHPNRTTVDREKSHIWKTGLSITPRPPYPCSLKQWEGAGWSTPFLSGQ</sequence>
<protein>
    <submittedName>
        <fullName evidence="1">Uncharacterized protein</fullName>
    </submittedName>
</protein>
<comment type="caution">
    <text evidence="1">The sequence shown here is derived from an EMBL/GenBank/DDBJ whole genome shotgun (WGS) entry which is preliminary data.</text>
</comment>
<dbReference type="AlphaFoldDB" id="A0AAN5I6Y6"/>
<dbReference type="EMBL" id="BTRK01000005">
    <property type="protein sequence ID" value="GMR52726.1"/>
    <property type="molecule type" value="Genomic_DNA"/>
</dbReference>
<evidence type="ECO:0000313" key="1">
    <source>
        <dbReference type="EMBL" id="GMR52726.1"/>
    </source>
</evidence>
<dbReference type="Proteomes" id="UP001328107">
    <property type="component" value="Unassembled WGS sequence"/>
</dbReference>
<organism evidence="1 2">
    <name type="scientific">Pristionchus mayeri</name>
    <dbReference type="NCBI Taxonomy" id="1317129"/>
    <lineage>
        <taxon>Eukaryota</taxon>
        <taxon>Metazoa</taxon>
        <taxon>Ecdysozoa</taxon>
        <taxon>Nematoda</taxon>
        <taxon>Chromadorea</taxon>
        <taxon>Rhabditida</taxon>
        <taxon>Rhabditina</taxon>
        <taxon>Diplogasteromorpha</taxon>
        <taxon>Diplogasteroidea</taxon>
        <taxon>Neodiplogasteridae</taxon>
        <taxon>Pristionchus</taxon>
    </lineage>
</organism>
<reference evidence="2" key="1">
    <citation type="submission" date="2022-10" db="EMBL/GenBank/DDBJ databases">
        <title>Genome assembly of Pristionchus species.</title>
        <authorList>
            <person name="Yoshida K."/>
            <person name="Sommer R.J."/>
        </authorList>
    </citation>
    <scope>NUCLEOTIDE SEQUENCE [LARGE SCALE GENOMIC DNA]</scope>
    <source>
        <strain evidence="2">RS5460</strain>
    </source>
</reference>
<accession>A0AAN5I6Y6</accession>
<keyword evidence="2" id="KW-1185">Reference proteome</keyword>
<feature type="non-terminal residue" evidence="1">
    <location>
        <position position="1"/>
    </location>
</feature>
<gene>
    <name evidence="1" type="ORF">PMAYCL1PPCAC_22921</name>
</gene>
<evidence type="ECO:0000313" key="2">
    <source>
        <dbReference type="Proteomes" id="UP001328107"/>
    </source>
</evidence>